<dbReference type="AlphaFoldDB" id="A0AAV0WW34"/>
<dbReference type="EMBL" id="CARXXK010000002">
    <property type="protein sequence ID" value="CAI6360053.1"/>
    <property type="molecule type" value="Genomic_DNA"/>
</dbReference>
<protein>
    <submittedName>
        <fullName evidence="1">Uncharacterized protein</fullName>
    </submittedName>
</protein>
<evidence type="ECO:0000313" key="2">
    <source>
        <dbReference type="Proteomes" id="UP001160148"/>
    </source>
</evidence>
<proteinExistence type="predicted"/>
<name>A0AAV0WW34_9HEMI</name>
<gene>
    <name evidence="1" type="ORF">MEUPH1_LOCUS15395</name>
</gene>
<reference evidence="1 2" key="1">
    <citation type="submission" date="2023-01" db="EMBL/GenBank/DDBJ databases">
        <authorList>
            <person name="Whitehead M."/>
        </authorList>
    </citation>
    <scope>NUCLEOTIDE SEQUENCE [LARGE SCALE GENOMIC DNA]</scope>
</reference>
<accession>A0AAV0WW34</accession>
<comment type="caution">
    <text evidence="1">The sequence shown here is derived from an EMBL/GenBank/DDBJ whole genome shotgun (WGS) entry which is preliminary data.</text>
</comment>
<evidence type="ECO:0000313" key="1">
    <source>
        <dbReference type="EMBL" id="CAI6360053.1"/>
    </source>
</evidence>
<dbReference type="Proteomes" id="UP001160148">
    <property type="component" value="Unassembled WGS sequence"/>
</dbReference>
<organism evidence="1 2">
    <name type="scientific">Macrosiphum euphorbiae</name>
    <name type="common">potato aphid</name>
    <dbReference type="NCBI Taxonomy" id="13131"/>
    <lineage>
        <taxon>Eukaryota</taxon>
        <taxon>Metazoa</taxon>
        <taxon>Ecdysozoa</taxon>
        <taxon>Arthropoda</taxon>
        <taxon>Hexapoda</taxon>
        <taxon>Insecta</taxon>
        <taxon>Pterygota</taxon>
        <taxon>Neoptera</taxon>
        <taxon>Paraneoptera</taxon>
        <taxon>Hemiptera</taxon>
        <taxon>Sternorrhyncha</taxon>
        <taxon>Aphidomorpha</taxon>
        <taxon>Aphidoidea</taxon>
        <taxon>Aphididae</taxon>
        <taxon>Macrosiphini</taxon>
        <taxon>Macrosiphum</taxon>
    </lineage>
</organism>
<sequence length="77" mass="8545">MSNLKKHIERKHPLINLQPLVDNELNQPSTSNSAQATTLGLQSMPTVSLRQVNPSTLIVEKDVDNPSSETVVFKSYN</sequence>
<keyword evidence="2" id="KW-1185">Reference proteome</keyword>